<dbReference type="PROSITE" id="PS50011">
    <property type="entry name" value="PROTEIN_KINASE_DOM"/>
    <property type="match status" value="1"/>
</dbReference>
<dbReference type="FunFam" id="1.10.510.10:FF:000571">
    <property type="entry name" value="Maternal embryonic leucine zipper kinase"/>
    <property type="match status" value="1"/>
</dbReference>
<keyword evidence="6" id="KW-1185">Reference proteome</keyword>
<evidence type="ECO:0000313" key="6">
    <source>
        <dbReference type="Proteomes" id="UP000789595"/>
    </source>
</evidence>
<evidence type="ECO:0000259" key="4">
    <source>
        <dbReference type="PROSITE" id="PS50011"/>
    </source>
</evidence>
<feature type="region of interest" description="Disordered" evidence="3">
    <location>
        <begin position="1"/>
        <end position="37"/>
    </location>
</feature>
<organism evidence="5 6">
    <name type="scientific">Pelagomonas calceolata</name>
    <dbReference type="NCBI Taxonomy" id="35677"/>
    <lineage>
        <taxon>Eukaryota</taxon>
        <taxon>Sar</taxon>
        <taxon>Stramenopiles</taxon>
        <taxon>Ochrophyta</taxon>
        <taxon>Pelagophyceae</taxon>
        <taxon>Pelagomonadales</taxon>
        <taxon>Pelagomonadaceae</taxon>
        <taxon>Pelagomonas</taxon>
    </lineage>
</organism>
<keyword evidence="1" id="KW-0547">Nucleotide-binding</keyword>
<dbReference type="GO" id="GO:0005524">
    <property type="term" value="F:ATP binding"/>
    <property type="evidence" value="ECO:0007669"/>
    <property type="project" value="UniProtKB-KW"/>
</dbReference>
<dbReference type="PANTHER" id="PTHR24347">
    <property type="entry name" value="SERINE/THREONINE-PROTEIN KINASE"/>
    <property type="match status" value="1"/>
</dbReference>
<dbReference type="Pfam" id="PF00069">
    <property type="entry name" value="Pkinase"/>
    <property type="match status" value="1"/>
</dbReference>
<sequence>MRQIFPAQADMEQHTTKKVSGEKRGRPSLSAEETAEQNRLRLSASFRTTMHHKAGSTLKKYSVLREFALGDELGRGGNAQRRIMTSPRAPDSPMDLRAGYATVFLATPTAPGAAPRAVKELNLKRVNDIAALEDEIKTLRRLDHPNVVRLYDCYLTTDDFFMVLDLCRGGELFDRILAREHYSERQARIAFAQLCEAVGHCHRHEVVHRDVKPENALYADVAGAPQGELLKLVDFGLATCCTPGRKLYHVCGSPGYVSADVLSRNGYGYGADLWSLGVVLYVMLCGYAPFYDERGSRRAVNNKILAGAFEFQSPWWDDISDEAKLLIRKLLVLDPQLRPSAEKVFEDPWLRDPTCDVHIPSFSANWRKYRLKRKFKAAVLALVARDRMLNITFTPGSVASLQSRRSSLDSLPSDPTPLNRIRTSSLSGGGMTNLGAVQGDGIAGIDSLDMAVMGRGLSHALGDQPMSMSIDDIGFSERG</sequence>
<name>A0A8J2SY35_9STRA</name>
<gene>
    <name evidence="5" type="ORF">PECAL_4P24310</name>
</gene>
<dbReference type="InterPro" id="IPR000719">
    <property type="entry name" value="Prot_kinase_dom"/>
</dbReference>
<dbReference type="Proteomes" id="UP000789595">
    <property type="component" value="Unassembled WGS sequence"/>
</dbReference>
<dbReference type="GO" id="GO:0004672">
    <property type="term" value="F:protein kinase activity"/>
    <property type="evidence" value="ECO:0007669"/>
    <property type="project" value="InterPro"/>
</dbReference>
<evidence type="ECO:0000256" key="1">
    <source>
        <dbReference type="ARBA" id="ARBA00022741"/>
    </source>
</evidence>
<accession>A0A8J2SY35</accession>
<evidence type="ECO:0000256" key="3">
    <source>
        <dbReference type="SAM" id="MobiDB-lite"/>
    </source>
</evidence>
<dbReference type="OrthoDB" id="193931at2759"/>
<feature type="domain" description="Protein kinase" evidence="4">
    <location>
        <begin position="67"/>
        <end position="350"/>
    </location>
</feature>
<proteinExistence type="predicted"/>
<dbReference type="Gene3D" id="1.10.510.10">
    <property type="entry name" value="Transferase(Phosphotransferase) domain 1"/>
    <property type="match status" value="1"/>
</dbReference>
<feature type="compositionally biased region" description="Basic and acidic residues" evidence="3">
    <location>
        <begin position="11"/>
        <end position="25"/>
    </location>
</feature>
<dbReference type="SUPFAM" id="SSF56112">
    <property type="entry name" value="Protein kinase-like (PK-like)"/>
    <property type="match status" value="1"/>
</dbReference>
<evidence type="ECO:0000256" key="2">
    <source>
        <dbReference type="ARBA" id="ARBA00022840"/>
    </source>
</evidence>
<evidence type="ECO:0000313" key="5">
    <source>
        <dbReference type="EMBL" id="CAH0375109.1"/>
    </source>
</evidence>
<protein>
    <recommendedName>
        <fullName evidence="4">Protein kinase domain-containing protein</fullName>
    </recommendedName>
</protein>
<dbReference type="EMBL" id="CAKKNE010000004">
    <property type="protein sequence ID" value="CAH0375109.1"/>
    <property type="molecule type" value="Genomic_DNA"/>
</dbReference>
<reference evidence="5" key="1">
    <citation type="submission" date="2021-11" db="EMBL/GenBank/DDBJ databases">
        <authorList>
            <consortium name="Genoscope - CEA"/>
            <person name="William W."/>
        </authorList>
    </citation>
    <scope>NUCLEOTIDE SEQUENCE</scope>
</reference>
<dbReference type="CDD" id="cd05117">
    <property type="entry name" value="STKc_CAMK"/>
    <property type="match status" value="1"/>
</dbReference>
<dbReference type="SMART" id="SM00220">
    <property type="entry name" value="S_TKc"/>
    <property type="match status" value="1"/>
</dbReference>
<feature type="region of interest" description="Disordered" evidence="3">
    <location>
        <begin position="404"/>
        <end position="425"/>
    </location>
</feature>
<dbReference type="InterPro" id="IPR011009">
    <property type="entry name" value="Kinase-like_dom_sf"/>
</dbReference>
<keyword evidence="2" id="KW-0067">ATP-binding</keyword>
<comment type="caution">
    <text evidence="5">The sequence shown here is derived from an EMBL/GenBank/DDBJ whole genome shotgun (WGS) entry which is preliminary data.</text>
</comment>
<dbReference type="AlphaFoldDB" id="A0A8J2SY35"/>
<feature type="compositionally biased region" description="Low complexity" evidence="3">
    <location>
        <begin position="404"/>
        <end position="413"/>
    </location>
</feature>